<dbReference type="GO" id="GO:0070006">
    <property type="term" value="F:metalloaminopeptidase activity"/>
    <property type="evidence" value="ECO:0007669"/>
    <property type="project" value="TreeGrafter"/>
</dbReference>
<dbReference type="InterPro" id="IPR026444">
    <property type="entry name" value="Secre_tail"/>
</dbReference>
<keyword evidence="10" id="KW-0862">Zinc</keyword>
<dbReference type="GO" id="GO:0006508">
    <property type="term" value="P:proteolysis"/>
    <property type="evidence" value="ECO:0007669"/>
    <property type="project" value="UniProtKB-KW"/>
</dbReference>
<evidence type="ECO:0000256" key="5">
    <source>
        <dbReference type="ARBA" id="ARBA00015611"/>
    </source>
</evidence>
<dbReference type="Proteomes" id="UP000315534">
    <property type="component" value="Unassembled WGS sequence"/>
</dbReference>
<evidence type="ECO:0000256" key="8">
    <source>
        <dbReference type="ARBA" id="ARBA00022723"/>
    </source>
</evidence>
<evidence type="ECO:0000256" key="1">
    <source>
        <dbReference type="ARBA" id="ARBA00000098"/>
    </source>
</evidence>
<feature type="chain" id="PRO_5021999726" description="Aminopeptidase N" evidence="12">
    <location>
        <begin position="21"/>
        <end position="669"/>
    </location>
</feature>
<dbReference type="GO" id="GO:0005615">
    <property type="term" value="C:extracellular space"/>
    <property type="evidence" value="ECO:0007669"/>
    <property type="project" value="TreeGrafter"/>
</dbReference>
<dbReference type="GO" id="GO:0042277">
    <property type="term" value="F:peptide binding"/>
    <property type="evidence" value="ECO:0007669"/>
    <property type="project" value="TreeGrafter"/>
</dbReference>
<dbReference type="InterPro" id="IPR027268">
    <property type="entry name" value="Peptidase_M4/M1_CTD_sf"/>
</dbReference>
<dbReference type="Gene3D" id="2.60.40.4070">
    <property type="match status" value="1"/>
</dbReference>
<dbReference type="InterPro" id="IPR014782">
    <property type="entry name" value="Peptidase_M1_dom"/>
</dbReference>
<evidence type="ECO:0000256" key="6">
    <source>
        <dbReference type="ARBA" id="ARBA00022438"/>
    </source>
</evidence>
<dbReference type="Gene3D" id="2.60.40.1730">
    <property type="entry name" value="tricorn interacting facor f3 domain"/>
    <property type="match status" value="1"/>
</dbReference>
<proteinExistence type="inferred from homology"/>
<dbReference type="InterPro" id="IPR025965">
    <property type="entry name" value="FlgD/Vpr_Ig-like"/>
</dbReference>
<feature type="domain" description="FlgD/Vpr Ig-like" evidence="14">
    <location>
        <begin position="597"/>
        <end position="656"/>
    </location>
</feature>
<comment type="catalytic activity">
    <reaction evidence="1">
        <text>Release of an N-terminal amino acid, Xaa-|-Yaa- from a peptide, amide or arylamide. Xaa is preferably Ala, but may be most amino acids including Pro (slow action). When a terminal hydrophobic residue is followed by a prolyl residue, the two may be released as an intact Xaa-Pro dipeptide.</text>
        <dbReference type="EC" id="3.4.11.2"/>
    </reaction>
</comment>
<evidence type="ECO:0000313" key="17">
    <source>
        <dbReference type="Proteomes" id="UP000315534"/>
    </source>
</evidence>
<evidence type="ECO:0000259" key="14">
    <source>
        <dbReference type="Pfam" id="PF13860"/>
    </source>
</evidence>
<dbReference type="Gene3D" id="1.10.390.10">
    <property type="entry name" value="Neutral Protease Domain 2"/>
    <property type="match status" value="1"/>
</dbReference>
<dbReference type="InterPro" id="IPR050344">
    <property type="entry name" value="Peptidase_M1_aminopeptidases"/>
</dbReference>
<organism evidence="16 17">
    <name type="scientific">candidate division TA06 bacterium</name>
    <dbReference type="NCBI Taxonomy" id="2250710"/>
    <lineage>
        <taxon>Bacteria</taxon>
        <taxon>Bacteria division TA06</taxon>
    </lineage>
</organism>
<dbReference type="CDD" id="cd09603">
    <property type="entry name" value="M1_APN_like"/>
    <property type="match status" value="1"/>
</dbReference>
<dbReference type="NCBIfam" id="TIGR04183">
    <property type="entry name" value="Por_Secre_tail"/>
    <property type="match status" value="1"/>
</dbReference>
<evidence type="ECO:0000256" key="4">
    <source>
        <dbReference type="ARBA" id="ARBA00012564"/>
    </source>
</evidence>
<dbReference type="Pfam" id="PF01433">
    <property type="entry name" value="Peptidase_M1"/>
    <property type="match status" value="1"/>
</dbReference>
<dbReference type="GO" id="GO:0043171">
    <property type="term" value="P:peptide catabolic process"/>
    <property type="evidence" value="ECO:0007669"/>
    <property type="project" value="TreeGrafter"/>
</dbReference>
<protein>
    <recommendedName>
        <fullName evidence="5">Aminopeptidase N</fullName>
        <ecNumber evidence="4">3.4.11.2</ecNumber>
    </recommendedName>
</protein>
<evidence type="ECO:0000256" key="7">
    <source>
        <dbReference type="ARBA" id="ARBA00022670"/>
    </source>
</evidence>
<keyword evidence="6" id="KW-0031">Aminopeptidase</keyword>
<name>A0A523XQG7_UNCT6</name>
<dbReference type="AlphaFoldDB" id="A0A523XQG7"/>
<gene>
    <name evidence="16" type="ORF">E3J38_03695</name>
</gene>
<comment type="similarity">
    <text evidence="3">Belongs to the peptidase M1 family.</text>
</comment>
<feature type="domain" description="Peptidase M1 membrane alanine aminopeptidase" evidence="13">
    <location>
        <begin position="277"/>
        <end position="470"/>
    </location>
</feature>
<keyword evidence="7" id="KW-0645">Protease</keyword>
<reference evidence="16 17" key="1">
    <citation type="submission" date="2019-03" db="EMBL/GenBank/DDBJ databases">
        <title>Metabolic potential of uncultured bacteria and archaea associated with petroleum seepage in deep-sea sediments.</title>
        <authorList>
            <person name="Dong X."/>
            <person name="Hubert C."/>
        </authorList>
    </citation>
    <scope>NUCLEOTIDE SEQUENCE [LARGE SCALE GENOMIC DNA]</scope>
    <source>
        <strain evidence="16">E29_bin36</strain>
    </source>
</reference>
<keyword evidence="8" id="KW-0479">Metal-binding</keyword>
<dbReference type="InterPro" id="IPR045357">
    <property type="entry name" value="Aminopeptidase_N-like_N"/>
</dbReference>
<dbReference type="PANTHER" id="PTHR11533:SF174">
    <property type="entry name" value="PUROMYCIN-SENSITIVE AMINOPEPTIDASE-RELATED"/>
    <property type="match status" value="1"/>
</dbReference>
<dbReference type="SUPFAM" id="SSF63737">
    <property type="entry name" value="Leukotriene A4 hydrolase N-terminal domain"/>
    <property type="match status" value="1"/>
</dbReference>
<dbReference type="Pfam" id="PF17900">
    <property type="entry name" value="Peptidase_M1_N"/>
    <property type="match status" value="1"/>
</dbReference>
<keyword evidence="9" id="KW-0378">Hydrolase</keyword>
<comment type="caution">
    <text evidence="16">The sequence shown here is derived from an EMBL/GenBank/DDBJ whole genome shotgun (WGS) entry which is preliminary data.</text>
</comment>
<dbReference type="InterPro" id="IPR001930">
    <property type="entry name" value="Peptidase_M1"/>
</dbReference>
<dbReference type="PANTHER" id="PTHR11533">
    <property type="entry name" value="PROTEASE M1 ZINC METALLOPROTEASE"/>
    <property type="match status" value="1"/>
</dbReference>
<evidence type="ECO:0000313" key="16">
    <source>
        <dbReference type="EMBL" id="TET81536.1"/>
    </source>
</evidence>
<evidence type="ECO:0000256" key="12">
    <source>
        <dbReference type="SAM" id="SignalP"/>
    </source>
</evidence>
<evidence type="ECO:0000259" key="15">
    <source>
        <dbReference type="Pfam" id="PF17900"/>
    </source>
</evidence>
<evidence type="ECO:0000256" key="3">
    <source>
        <dbReference type="ARBA" id="ARBA00010136"/>
    </source>
</evidence>
<dbReference type="GO" id="GO:0016285">
    <property type="term" value="F:alanyl aminopeptidase activity"/>
    <property type="evidence" value="ECO:0007669"/>
    <property type="project" value="UniProtKB-EC"/>
</dbReference>
<evidence type="ECO:0000256" key="9">
    <source>
        <dbReference type="ARBA" id="ARBA00022801"/>
    </source>
</evidence>
<comment type="cofactor">
    <cofactor evidence="2">
        <name>Zn(2+)</name>
        <dbReference type="ChEBI" id="CHEBI:29105"/>
    </cofactor>
</comment>
<dbReference type="PRINTS" id="PR00756">
    <property type="entry name" value="ALADIPTASE"/>
</dbReference>
<evidence type="ECO:0000256" key="11">
    <source>
        <dbReference type="ARBA" id="ARBA00023049"/>
    </source>
</evidence>
<dbReference type="GO" id="GO:0005737">
    <property type="term" value="C:cytoplasm"/>
    <property type="evidence" value="ECO:0007669"/>
    <property type="project" value="TreeGrafter"/>
</dbReference>
<accession>A0A523XQG7</accession>
<evidence type="ECO:0000259" key="13">
    <source>
        <dbReference type="Pfam" id="PF01433"/>
    </source>
</evidence>
<keyword evidence="12" id="KW-0732">Signal</keyword>
<sequence>MRKSVFVFLALFLLVSGSHARPANMWQVDPPAMSKWKELHLRDPRLTSFPAESIHSFNVLHYTLDIDFAMSTSYIDGASTVLCETREAALDSIRLHCLGLGVDSVLFSGSKQLLFNLAGGNLYIDLDTVLQPYDTFEVRVFYHGYPSSGYYWYDTWPNMPETTAYTSTEPSDSRYWFPCFDEPWDKADMGCNINARVPLGFVVASNGLLTAVDTVGGTHAVYRWQEDYSIATYLMSVAITKYVQILDEYVNSLGDTIPVQHFVYQEDSSLAVMNFGDTPEMMEFFSSVFGEYPFEKYGMAVVQPFWGGMEHQTMTTILRSAAVNGWEMGVAHELAHMWWGDMVTCFIWPDIWVNEGFATFSEVLWTEYKYGYAAYQGNMWLKGYYYFEQDSSERFPIYDPTILFNWGIVYCKGAWVLHMLRHMMVSDSVFFAMLTDFGETYKFGNATTDDVAAKAAEHYGSSLDWYFQQWVYDQGHPQYEYGWNSTDLGGGTYEIRIQIQQIQTNAPPVFEMPVDIEVQTASGDTTIVVWNDAVYQTFTDTLFLASAPTGISFDPENWVLDEHWEVPFNGVAEQTPSRRARAALRASPNPFSKSVTIVLPTTPTATHSKLEIYDISGRMVKSFSYGAAQQASMVWEGLDDHNRPVPSGIYFARVSNSFSTQSLKLIKLE</sequence>
<dbReference type="InterPro" id="IPR042097">
    <property type="entry name" value="Aminopeptidase_N-like_N_sf"/>
</dbReference>
<keyword evidence="11" id="KW-0482">Metalloprotease</keyword>
<dbReference type="GO" id="GO:0008270">
    <property type="term" value="F:zinc ion binding"/>
    <property type="evidence" value="ECO:0007669"/>
    <property type="project" value="InterPro"/>
</dbReference>
<feature type="signal peptide" evidence="12">
    <location>
        <begin position="1"/>
        <end position="20"/>
    </location>
</feature>
<dbReference type="Pfam" id="PF13860">
    <property type="entry name" value="FlgD_ig"/>
    <property type="match status" value="1"/>
</dbReference>
<dbReference type="SUPFAM" id="SSF55486">
    <property type="entry name" value="Metalloproteases ('zincins'), catalytic domain"/>
    <property type="match status" value="1"/>
</dbReference>
<dbReference type="GO" id="GO:0016020">
    <property type="term" value="C:membrane"/>
    <property type="evidence" value="ECO:0007669"/>
    <property type="project" value="TreeGrafter"/>
</dbReference>
<dbReference type="EMBL" id="SOIP01000229">
    <property type="protein sequence ID" value="TET81536.1"/>
    <property type="molecule type" value="Genomic_DNA"/>
</dbReference>
<feature type="domain" description="Aminopeptidase N-like N-terminal" evidence="15">
    <location>
        <begin position="60"/>
        <end position="234"/>
    </location>
</feature>
<evidence type="ECO:0000256" key="10">
    <source>
        <dbReference type="ARBA" id="ARBA00022833"/>
    </source>
</evidence>
<dbReference type="EC" id="3.4.11.2" evidence="4"/>
<evidence type="ECO:0000256" key="2">
    <source>
        <dbReference type="ARBA" id="ARBA00001947"/>
    </source>
</evidence>